<dbReference type="AlphaFoldDB" id="K6X0D3"/>
<comment type="caution">
    <text evidence="1">The sequence shown here is derived from an EMBL/GenBank/DDBJ whole genome shotgun (WGS) entry which is preliminary data.</text>
</comment>
<dbReference type="EMBL" id="BAEN01000035">
    <property type="protein sequence ID" value="GAC14139.1"/>
    <property type="molecule type" value="Genomic_DNA"/>
</dbReference>
<keyword evidence="2" id="KW-1185">Reference proteome</keyword>
<accession>K6X0D3</accession>
<dbReference type="RefSeq" id="WP_008843955.1">
    <property type="nucleotide sequence ID" value="NZ_BAEN01000035.1"/>
</dbReference>
<name>K6X0D3_9ALTE</name>
<proteinExistence type="predicted"/>
<protein>
    <submittedName>
        <fullName evidence="1">Uncharacterized protein</fullName>
    </submittedName>
</protein>
<gene>
    <name evidence="1" type="ORF">GLIP_1505</name>
</gene>
<reference evidence="1 2" key="1">
    <citation type="journal article" date="2017" name="Antonie Van Leeuwenhoek">
        <title>Rhizobium rhizosphaerae sp. nov., a novel species isolated from rice rhizosphere.</title>
        <authorList>
            <person name="Zhao J.J."/>
            <person name="Zhang J."/>
            <person name="Zhang R.J."/>
            <person name="Zhang C.W."/>
            <person name="Yin H.Q."/>
            <person name="Zhang X.X."/>
        </authorList>
    </citation>
    <scope>NUCLEOTIDE SEQUENCE [LARGE SCALE GENOMIC DNA]</scope>
    <source>
        <strain evidence="1 2">E3</strain>
    </source>
</reference>
<dbReference type="STRING" id="1127673.GLIP_1505"/>
<sequence length="99" mass="11335">MIRRQRIYTNNTLNFQDTAEKNVAKSLAILSMMKTTVLRELDNSNTKDDFKKAMWAVSDLLHDIKLAGDALTEEKPVFADTLEEYQARVKAAQEQELSN</sequence>
<evidence type="ECO:0000313" key="1">
    <source>
        <dbReference type="EMBL" id="GAC14139.1"/>
    </source>
</evidence>
<organism evidence="1 2">
    <name type="scientific">Aliiglaciecola lipolytica E3</name>
    <dbReference type="NCBI Taxonomy" id="1127673"/>
    <lineage>
        <taxon>Bacteria</taxon>
        <taxon>Pseudomonadati</taxon>
        <taxon>Pseudomonadota</taxon>
        <taxon>Gammaproteobacteria</taxon>
        <taxon>Alteromonadales</taxon>
        <taxon>Alteromonadaceae</taxon>
        <taxon>Aliiglaciecola</taxon>
    </lineage>
</organism>
<evidence type="ECO:0000313" key="2">
    <source>
        <dbReference type="Proteomes" id="UP000006334"/>
    </source>
</evidence>
<dbReference type="Proteomes" id="UP000006334">
    <property type="component" value="Unassembled WGS sequence"/>
</dbReference>